<dbReference type="GO" id="GO:0007219">
    <property type="term" value="P:Notch signaling pathway"/>
    <property type="evidence" value="ECO:0007669"/>
    <property type="project" value="InterPro"/>
</dbReference>
<dbReference type="Proteomes" id="UP000030746">
    <property type="component" value="Unassembled WGS sequence"/>
</dbReference>
<evidence type="ECO:0000256" key="4">
    <source>
        <dbReference type="ARBA" id="ARBA00022679"/>
    </source>
</evidence>
<dbReference type="OMA" id="NIDCTIC"/>
<proteinExistence type="inferred from homology"/>
<dbReference type="STRING" id="225164.V3ZK01"/>
<dbReference type="HOGENOM" id="CLU_030422_0_0_1"/>
<organism evidence="11 12">
    <name type="scientific">Lottia gigantea</name>
    <name type="common">Giant owl limpet</name>
    <dbReference type="NCBI Taxonomy" id="225164"/>
    <lineage>
        <taxon>Eukaryota</taxon>
        <taxon>Metazoa</taxon>
        <taxon>Spiralia</taxon>
        <taxon>Lophotrochozoa</taxon>
        <taxon>Mollusca</taxon>
        <taxon>Gastropoda</taxon>
        <taxon>Patellogastropoda</taxon>
        <taxon>Lottioidea</taxon>
        <taxon>Lottiidae</taxon>
        <taxon>Lottia</taxon>
    </lineage>
</organism>
<dbReference type="InterPro" id="IPR013083">
    <property type="entry name" value="Znf_RING/FYVE/PHD"/>
</dbReference>
<evidence type="ECO:0000256" key="7">
    <source>
        <dbReference type="ARBA" id="ARBA00022833"/>
    </source>
</evidence>
<dbReference type="InterPro" id="IPR039399">
    <property type="entry name" value="Deltex_C_sf"/>
</dbReference>
<dbReference type="GO" id="GO:0061630">
    <property type="term" value="F:ubiquitin protein ligase activity"/>
    <property type="evidence" value="ECO:0007669"/>
    <property type="project" value="UniProtKB-UniRule"/>
</dbReference>
<comment type="subcellular location">
    <subcellularLocation>
        <location evidence="9">Cytoplasm</location>
    </subcellularLocation>
</comment>
<dbReference type="GO" id="GO:0016567">
    <property type="term" value="P:protein ubiquitination"/>
    <property type="evidence" value="ECO:0007669"/>
    <property type="project" value="UniProtKB-UniRule"/>
</dbReference>
<comment type="similarity">
    <text evidence="3 9">Belongs to the Deltex family.</text>
</comment>
<keyword evidence="6 8" id="KW-0863">Zinc-finger</keyword>
<evidence type="ECO:0000256" key="2">
    <source>
        <dbReference type="ARBA" id="ARBA00004906"/>
    </source>
</evidence>
<dbReference type="EMBL" id="KB202237">
    <property type="protein sequence ID" value="ESO91623.1"/>
    <property type="molecule type" value="Genomic_DNA"/>
</dbReference>
<dbReference type="AlphaFoldDB" id="V3ZK01"/>
<dbReference type="PANTHER" id="PTHR12622">
    <property type="entry name" value="DELTEX-RELATED"/>
    <property type="match status" value="1"/>
</dbReference>
<evidence type="ECO:0000256" key="3">
    <source>
        <dbReference type="ARBA" id="ARBA00009413"/>
    </source>
</evidence>
<gene>
    <name evidence="11" type="ORF">LOTGIDRAFT_122173</name>
</gene>
<keyword evidence="12" id="KW-1185">Reference proteome</keyword>
<feature type="domain" description="RING-type" evidence="10">
    <location>
        <begin position="23"/>
        <end position="80"/>
    </location>
</feature>
<evidence type="ECO:0000256" key="5">
    <source>
        <dbReference type="ARBA" id="ARBA00022723"/>
    </source>
</evidence>
<name>V3ZK01_LOTGI</name>
<dbReference type="Pfam" id="PF18102">
    <property type="entry name" value="DTC"/>
    <property type="match status" value="1"/>
</dbReference>
<dbReference type="KEGG" id="lgi:LOTGIDRAFT_122173"/>
<evidence type="ECO:0000313" key="12">
    <source>
        <dbReference type="Proteomes" id="UP000030746"/>
    </source>
</evidence>
<dbReference type="RefSeq" id="XP_009057689.1">
    <property type="nucleotide sequence ID" value="XM_009059441.1"/>
</dbReference>
<keyword evidence="5 9" id="KW-0479">Metal-binding</keyword>
<evidence type="ECO:0000259" key="10">
    <source>
        <dbReference type="PROSITE" id="PS50089"/>
    </source>
</evidence>
<evidence type="ECO:0000256" key="8">
    <source>
        <dbReference type="PROSITE-ProRule" id="PRU00175"/>
    </source>
</evidence>
<evidence type="ECO:0000313" key="11">
    <source>
        <dbReference type="EMBL" id="ESO91623.1"/>
    </source>
</evidence>
<protein>
    <recommendedName>
        <fullName evidence="9">E3 ubiquitin-protein ligase</fullName>
        <ecNumber evidence="9">2.3.2.27</ecNumber>
    </recommendedName>
</protein>
<dbReference type="PROSITE" id="PS50089">
    <property type="entry name" value="ZF_RING_2"/>
    <property type="match status" value="1"/>
</dbReference>
<keyword evidence="9" id="KW-0963">Cytoplasm</keyword>
<feature type="non-terminal residue" evidence="11">
    <location>
        <position position="1"/>
    </location>
</feature>
<dbReference type="InterPro" id="IPR039398">
    <property type="entry name" value="Deltex_fam"/>
</dbReference>
<comment type="catalytic activity">
    <reaction evidence="1 9">
        <text>S-ubiquitinyl-[E2 ubiquitin-conjugating enzyme]-L-cysteine + [acceptor protein]-L-lysine = [E2 ubiquitin-conjugating enzyme]-L-cysteine + N(6)-ubiquitinyl-[acceptor protein]-L-lysine.</text>
        <dbReference type="EC" id="2.3.2.27"/>
    </reaction>
</comment>
<dbReference type="EC" id="2.3.2.27" evidence="9"/>
<accession>V3ZK01</accession>
<dbReference type="CTD" id="20232073"/>
<keyword evidence="7 9" id="KW-0862">Zinc</keyword>
<dbReference type="CDD" id="cd09633">
    <property type="entry name" value="Deltex_C"/>
    <property type="match status" value="1"/>
</dbReference>
<dbReference type="FunFam" id="3.30.390.130:FF:000001">
    <property type="entry name" value="Probable E3 ubiquitin-protein ligase DTX3"/>
    <property type="match status" value="1"/>
</dbReference>
<dbReference type="UniPathway" id="UPA00143"/>
<comment type="pathway">
    <text evidence="2 9">Protein modification; protein ubiquitination.</text>
</comment>
<keyword evidence="4 9" id="KW-0808">Transferase</keyword>
<dbReference type="GO" id="GO:0008270">
    <property type="term" value="F:zinc ion binding"/>
    <property type="evidence" value="ECO:0007669"/>
    <property type="project" value="UniProtKB-KW"/>
</dbReference>
<dbReference type="SUPFAM" id="SSF57850">
    <property type="entry name" value="RING/U-box"/>
    <property type="match status" value="1"/>
</dbReference>
<evidence type="ECO:0000256" key="6">
    <source>
        <dbReference type="ARBA" id="ARBA00022771"/>
    </source>
</evidence>
<dbReference type="InterPro" id="IPR039396">
    <property type="entry name" value="Deltex_C"/>
</dbReference>
<dbReference type="GeneID" id="20232073"/>
<dbReference type="SMART" id="SM00184">
    <property type="entry name" value="RING"/>
    <property type="match status" value="1"/>
</dbReference>
<dbReference type="Gene3D" id="3.30.40.10">
    <property type="entry name" value="Zinc/RING finger domain, C3HC4 (zinc finger)"/>
    <property type="match status" value="1"/>
</dbReference>
<reference evidence="11 12" key="1">
    <citation type="journal article" date="2013" name="Nature">
        <title>Insights into bilaterian evolution from three spiralian genomes.</title>
        <authorList>
            <person name="Simakov O."/>
            <person name="Marletaz F."/>
            <person name="Cho S.J."/>
            <person name="Edsinger-Gonzales E."/>
            <person name="Havlak P."/>
            <person name="Hellsten U."/>
            <person name="Kuo D.H."/>
            <person name="Larsson T."/>
            <person name="Lv J."/>
            <person name="Arendt D."/>
            <person name="Savage R."/>
            <person name="Osoegawa K."/>
            <person name="de Jong P."/>
            <person name="Grimwood J."/>
            <person name="Chapman J.A."/>
            <person name="Shapiro H."/>
            <person name="Aerts A."/>
            <person name="Otillar R.P."/>
            <person name="Terry A.Y."/>
            <person name="Boore J.L."/>
            <person name="Grigoriev I.V."/>
            <person name="Lindberg D.R."/>
            <person name="Seaver E.C."/>
            <person name="Weisblat D.A."/>
            <person name="Putnam N.H."/>
            <person name="Rokhsar D.S."/>
        </authorList>
    </citation>
    <scope>NUCLEOTIDE SEQUENCE [LARGE SCALE GENOMIC DNA]</scope>
</reference>
<sequence length="229" mass="25366">KSKSELPNKFLKPVVNPAEIEDCCICCEKLNTESGYGNSNHSDGEVVALSLCNHMFHRQCLMAMYNSGPKDGSIQCPNCKKIHGLKLGTCPGGEMEYWTLPESLPGHSDCGSICVRYNIRSGTQGPEHPSPGSRYSTYGFPRVGYLPDNEKGRKVLQLFIVAWKRRIMFTIGTSSTSGYQNTVTWNEIHHKTEFGSNNSGHGYPDPNYLDNVLLELSVQGVTEEDLNDA</sequence>
<dbReference type="Gene3D" id="3.30.390.130">
    <property type="match status" value="1"/>
</dbReference>
<evidence type="ECO:0000256" key="1">
    <source>
        <dbReference type="ARBA" id="ARBA00000900"/>
    </source>
</evidence>
<dbReference type="GO" id="GO:0005737">
    <property type="term" value="C:cytoplasm"/>
    <property type="evidence" value="ECO:0007669"/>
    <property type="project" value="UniProtKB-SubCell"/>
</dbReference>
<evidence type="ECO:0000256" key="9">
    <source>
        <dbReference type="RuleBase" id="RU367105"/>
    </source>
</evidence>
<dbReference type="OrthoDB" id="2449614at2759"/>
<dbReference type="InterPro" id="IPR001841">
    <property type="entry name" value="Znf_RING"/>
</dbReference>